<feature type="region of interest" description="Disordered" evidence="1">
    <location>
        <begin position="203"/>
        <end position="227"/>
    </location>
</feature>
<name>A0ABN1C5S4_9BURK</name>
<feature type="compositionally biased region" description="Polar residues" evidence="1">
    <location>
        <begin position="203"/>
        <end position="221"/>
    </location>
</feature>
<dbReference type="Pfam" id="PF01590">
    <property type="entry name" value="GAF"/>
    <property type="match status" value="1"/>
</dbReference>
<evidence type="ECO:0000256" key="1">
    <source>
        <dbReference type="SAM" id="MobiDB-lite"/>
    </source>
</evidence>
<evidence type="ECO:0000313" key="4">
    <source>
        <dbReference type="Proteomes" id="UP001501706"/>
    </source>
</evidence>
<organism evidence="3 4">
    <name type="scientific">Pigmentiphaga daeguensis</name>
    <dbReference type="NCBI Taxonomy" id="414049"/>
    <lineage>
        <taxon>Bacteria</taxon>
        <taxon>Pseudomonadati</taxon>
        <taxon>Pseudomonadota</taxon>
        <taxon>Betaproteobacteria</taxon>
        <taxon>Burkholderiales</taxon>
        <taxon>Alcaligenaceae</taxon>
        <taxon>Pigmentiphaga</taxon>
    </lineage>
</organism>
<gene>
    <name evidence="3" type="ORF">GCM10009097_31750</name>
</gene>
<evidence type="ECO:0000313" key="3">
    <source>
        <dbReference type="EMBL" id="GAA0512112.1"/>
    </source>
</evidence>
<evidence type="ECO:0000259" key="2">
    <source>
        <dbReference type="SMART" id="SM00065"/>
    </source>
</evidence>
<dbReference type="EMBL" id="BAAAEN010000012">
    <property type="protein sequence ID" value="GAA0512112.1"/>
    <property type="molecule type" value="Genomic_DNA"/>
</dbReference>
<protein>
    <recommendedName>
        <fullName evidence="2">GAF domain-containing protein</fullName>
    </recommendedName>
</protein>
<dbReference type="InterPro" id="IPR029016">
    <property type="entry name" value="GAF-like_dom_sf"/>
</dbReference>
<dbReference type="SMART" id="SM00065">
    <property type="entry name" value="GAF"/>
    <property type="match status" value="1"/>
</dbReference>
<reference evidence="3 4" key="1">
    <citation type="journal article" date="2019" name="Int. J. Syst. Evol. Microbiol.">
        <title>The Global Catalogue of Microorganisms (GCM) 10K type strain sequencing project: providing services to taxonomists for standard genome sequencing and annotation.</title>
        <authorList>
            <consortium name="The Broad Institute Genomics Platform"/>
            <consortium name="The Broad Institute Genome Sequencing Center for Infectious Disease"/>
            <person name="Wu L."/>
            <person name="Ma J."/>
        </authorList>
    </citation>
    <scope>NUCLEOTIDE SEQUENCE [LARGE SCALE GENOMIC DNA]</scope>
    <source>
        <strain evidence="3 4">JCM 14330</strain>
    </source>
</reference>
<dbReference type="Proteomes" id="UP001501706">
    <property type="component" value="Unassembled WGS sequence"/>
</dbReference>
<feature type="domain" description="GAF" evidence="2">
    <location>
        <begin position="60"/>
        <end position="210"/>
    </location>
</feature>
<dbReference type="PANTHER" id="PTHR43102">
    <property type="entry name" value="SLR1143 PROTEIN"/>
    <property type="match status" value="1"/>
</dbReference>
<dbReference type="PANTHER" id="PTHR43102:SF2">
    <property type="entry name" value="GAF DOMAIN-CONTAINING PROTEIN"/>
    <property type="match status" value="1"/>
</dbReference>
<comment type="caution">
    <text evidence="3">The sequence shown here is derived from an EMBL/GenBank/DDBJ whole genome shotgun (WGS) entry which is preliminary data.</text>
</comment>
<dbReference type="InterPro" id="IPR003018">
    <property type="entry name" value="GAF"/>
</dbReference>
<accession>A0ABN1C5S4</accession>
<sequence length="227" mass="24367">MEEARNAIGADELATSVNEAVERIRIMQAPARVAATPVETGDAAGKPVEPLLAHCAANESMRQDLHDLAKKTADAFGVEWAVIAIIDTRNEYIVGQNQVLPDMAFDQSGLLAIARQDGIGYHVVQRGTPIAIADIQREPSLADHRISTTLHARFYAAAPLMTSDDQVFGALCILDDAPRDITERDQELLERLADEATFLITGQSADATQAPAQGGQETATVGQKVPE</sequence>
<dbReference type="SUPFAM" id="SSF55781">
    <property type="entry name" value="GAF domain-like"/>
    <property type="match status" value="1"/>
</dbReference>
<dbReference type="RefSeq" id="WP_343927807.1">
    <property type="nucleotide sequence ID" value="NZ_BAAAEN010000012.1"/>
</dbReference>
<proteinExistence type="predicted"/>
<keyword evidence="4" id="KW-1185">Reference proteome</keyword>
<dbReference type="Gene3D" id="3.30.450.40">
    <property type="match status" value="1"/>
</dbReference>